<evidence type="ECO:0000313" key="2">
    <source>
        <dbReference type="EMBL" id="SFK90804.1"/>
    </source>
</evidence>
<dbReference type="AlphaFoldDB" id="A0A1I4DAH4"/>
<name>A0A1I4DAH4_9PROT</name>
<keyword evidence="2" id="KW-0436">Ligase</keyword>
<dbReference type="InterPro" id="IPR045864">
    <property type="entry name" value="aa-tRNA-synth_II/BPL/LPL"/>
</dbReference>
<organism evidence="2 3">
    <name type="scientific">Falsiroseomonas stagni DSM 19981</name>
    <dbReference type="NCBI Taxonomy" id="1123062"/>
    <lineage>
        <taxon>Bacteria</taxon>
        <taxon>Pseudomonadati</taxon>
        <taxon>Pseudomonadota</taxon>
        <taxon>Alphaproteobacteria</taxon>
        <taxon>Acetobacterales</taxon>
        <taxon>Roseomonadaceae</taxon>
        <taxon>Falsiroseomonas</taxon>
    </lineage>
</organism>
<gene>
    <name evidence="2" type="ORF">SAMN02745775_11099</name>
</gene>
<protein>
    <submittedName>
        <fullName evidence="2">Biotin-(Acetyl-CoA carboxylase) ligase</fullName>
    </submittedName>
</protein>
<dbReference type="STRING" id="1123062.SAMN02745775_11099"/>
<dbReference type="InterPro" id="IPR004143">
    <property type="entry name" value="BPL_LPL_catalytic"/>
</dbReference>
<reference evidence="2 3" key="1">
    <citation type="submission" date="2016-10" db="EMBL/GenBank/DDBJ databases">
        <authorList>
            <person name="de Groot N.N."/>
        </authorList>
    </citation>
    <scope>NUCLEOTIDE SEQUENCE [LARGE SCALE GENOMIC DNA]</scope>
    <source>
        <strain evidence="2 3">DSM 19981</strain>
    </source>
</reference>
<dbReference type="SUPFAM" id="SSF55681">
    <property type="entry name" value="Class II aaRS and biotin synthetases"/>
    <property type="match status" value="1"/>
</dbReference>
<dbReference type="Gene3D" id="3.30.930.10">
    <property type="entry name" value="Bira Bifunctional Protein, Domain 2"/>
    <property type="match status" value="1"/>
</dbReference>
<dbReference type="Pfam" id="PF16917">
    <property type="entry name" value="BPL_LplA_LipB_2"/>
    <property type="match status" value="1"/>
</dbReference>
<keyword evidence="3" id="KW-1185">Reference proteome</keyword>
<feature type="domain" description="BPL/LPL catalytic" evidence="1">
    <location>
        <begin position="14"/>
        <end position="189"/>
    </location>
</feature>
<proteinExistence type="predicted"/>
<dbReference type="Proteomes" id="UP000199473">
    <property type="component" value="Unassembled WGS sequence"/>
</dbReference>
<evidence type="ECO:0000259" key="1">
    <source>
        <dbReference type="Pfam" id="PF16917"/>
    </source>
</evidence>
<dbReference type="EMBL" id="FOSQ01000010">
    <property type="protein sequence ID" value="SFK90804.1"/>
    <property type="molecule type" value="Genomic_DNA"/>
</dbReference>
<accession>A0A1I4DAH4</accession>
<dbReference type="RefSeq" id="WP_281244649.1">
    <property type="nucleotide sequence ID" value="NZ_FOSQ01000010.1"/>
</dbReference>
<dbReference type="GO" id="GO:0016874">
    <property type="term" value="F:ligase activity"/>
    <property type="evidence" value="ECO:0007669"/>
    <property type="project" value="UniProtKB-KW"/>
</dbReference>
<sequence>MAKDLPLGLPELPSVFEPVVALREGGDAMARAIALAPQHGAGTLAWVRSASRIEAAVVLEPELPLAAARAAVFAGASALADALAAYGPPEVPLTFHWPGIVLVNDGQVGRIRLAWPEAASERAEPAWLVLGMEARLSFPRGWEPGHGLHQTSVFEEGWAEEEVSCAELTAAWARHLMANLAEWQRSGPTSGFPRLSERYLVRLARQAWMGEARRGIDPATGDLVLEEGGARTRYPLLDALAVPA</sequence>
<evidence type="ECO:0000313" key="3">
    <source>
        <dbReference type="Proteomes" id="UP000199473"/>
    </source>
</evidence>